<comment type="similarity">
    <text evidence="3">Belongs to the NadD family.</text>
</comment>
<evidence type="ECO:0000259" key="15">
    <source>
        <dbReference type="Pfam" id="PF01467"/>
    </source>
</evidence>
<keyword evidence="7" id="KW-0548">Nucleotidyltransferase</keyword>
<evidence type="ECO:0000256" key="3">
    <source>
        <dbReference type="ARBA" id="ARBA00009014"/>
    </source>
</evidence>
<evidence type="ECO:0000256" key="5">
    <source>
        <dbReference type="ARBA" id="ARBA00022642"/>
    </source>
</evidence>
<keyword evidence="8" id="KW-0547">Nucleotide-binding</keyword>
<name>A0A4D6YC70_BUCMH</name>
<accession>A0A4D6YC70</accession>
<evidence type="ECO:0000256" key="13">
    <source>
        <dbReference type="ARBA" id="ARBA00033353"/>
    </source>
</evidence>
<keyword evidence="6" id="KW-0808">Transferase</keyword>
<dbReference type="EMBL" id="CP033004">
    <property type="protein sequence ID" value="QCI23574.1"/>
    <property type="molecule type" value="Genomic_DNA"/>
</dbReference>
<organism evidence="16 17">
    <name type="scientific">Buchnera aphidicola subsp. Melaphis rhois</name>
    <dbReference type="NCBI Taxonomy" id="118103"/>
    <lineage>
        <taxon>Bacteria</taxon>
        <taxon>Pseudomonadati</taxon>
        <taxon>Pseudomonadota</taxon>
        <taxon>Gammaproteobacteria</taxon>
        <taxon>Enterobacterales</taxon>
        <taxon>Erwiniaceae</taxon>
        <taxon>Buchnera</taxon>
    </lineage>
</organism>
<dbReference type="GO" id="GO:0005524">
    <property type="term" value="F:ATP binding"/>
    <property type="evidence" value="ECO:0007669"/>
    <property type="project" value="UniProtKB-KW"/>
</dbReference>
<proteinExistence type="inferred from homology"/>
<comment type="catalytic activity">
    <reaction evidence="14">
        <text>nicotinate beta-D-ribonucleotide + ATP + H(+) = deamido-NAD(+) + diphosphate</text>
        <dbReference type="Rhea" id="RHEA:22860"/>
        <dbReference type="ChEBI" id="CHEBI:15378"/>
        <dbReference type="ChEBI" id="CHEBI:30616"/>
        <dbReference type="ChEBI" id="CHEBI:33019"/>
        <dbReference type="ChEBI" id="CHEBI:57502"/>
        <dbReference type="ChEBI" id="CHEBI:58437"/>
        <dbReference type="EC" id="2.7.7.18"/>
    </reaction>
</comment>
<dbReference type="AlphaFoldDB" id="A0A4D6YC70"/>
<dbReference type="Gene3D" id="3.40.50.620">
    <property type="entry name" value="HUPs"/>
    <property type="match status" value="1"/>
</dbReference>
<dbReference type="SUPFAM" id="SSF52374">
    <property type="entry name" value="Nucleotidylyl transferase"/>
    <property type="match status" value="1"/>
</dbReference>
<evidence type="ECO:0000256" key="10">
    <source>
        <dbReference type="ARBA" id="ARBA00023027"/>
    </source>
</evidence>
<dbReference type="PANTHER" id="PTHR39321">
    <property type="entry name" value="NICOTINATE-NUCLEOTIDE ADENYLYLTRANSFERASE-RELATED"/>
    <property type="match status" value="1"/>
</dbReference>
<dbReference type="Pfam" id="PF01467">
    <property type="entry name" value="CTP_transf_like"/>
    <property type="match status" value="1"/>
</dbReference>
<evidence type="ECO:0000313" key="16">
    <source>
        <dbReference type="EMBL" id="QCI23574.1"/>
    </source>
</evidence>
<evidence type="ECO:0000313" key="17">
    <source>
        <dbReference type="Proteomes" id="UP000298566"/>
    </source>
</evidence>
<comment type="pathway">
    <text evidence="2">Cofactor biosynthesis; NAD(+) biosynthesis; deamido-NAD(+) from nicotinate D-ribonucleotide: step 1/1.</text>
</comment>
<keyword evidence="10" id="KW-0520">NAD</keyword>
<evidence type="ECO:0000256" key="6">
    <source>
        <dbReference type="ARBA" id="ARBA00022679"/>
    </source>
</evidence>
<keyword evidence="9" id="KW-0067">ATP-binding</keyword>
<dbReference type="GO" id="GO:0009435">
    <property type="term" value="P:NAD+ biosynthetic process"/>
    <property type="evidence" value="ECO:0007669"/>
    <property type="project" value="UniProtKB-UniPathway"/>
</dbReference>
<dbReference type="InterPro" id="IPR014729">
    <property type="entry name" value="Rossmann-like_a/b/a_fold"/>
</dbReference>
<dbReference type="PANTHER" id="PTHR39321:SF3">
    <property type="entry name" value="PHOSPHOPANTETHEINE ADENYLYLTRANSFERASE"/>
    <property type="match status" value="1"/>
</dbReference>
<dbReference type="CDD" id="cd02165">
    <property type="entry name" value="NMNAT"/>
    <property type="match status" value="1"/>
</dbReference>
<evidence type="ECO:0000256" key="4">
    <source>
        <dbReference type="ARBA" id="ARBA00012389"/>
    </source>
</evidence>
<evidence type="ECO:0000256" key="11">
    <source>
        <dbReference type="ARBA" id="ARBA00031253"/>
    </source>
</evidence>
<protein>
    <recommendedName>
        <fullName evidence="4">nicotinate-nucleotide adenylyltransferase</fullName>
        <ecNumber evidence="4">2.7.7.18</ecNumber>
    </recommendedName>
    <alternativeName>
        <fullName evidence="13">Deamido-NAD(+) diphosphorylase</fullName>
    </alternativeName>
    <alternativeName>
        <fullName evidence="12">Deamido-NAD(+) pyrophosphorylase</fullName>
    </alternativeName>
    <alternativeName>
        <fullName evidence="11">Nicotinate mononucleotide adenylyltransferase</fullName>
    </alternativeName>
</protein>
<evidence type="ECO:0000256" key="14">
    <source>
        <dbReference type="ARBA" id="ARBA00048721"/>
    </source>
</evidence>
<comment type="function">
    <text evidence="1">Catalyzes the reversible adenylation of nicotinate mononucleotide (NaMN) to nicotinic acid adenine dinucleotide (NaAD).</text>
</comment>
<evidence type="ECO:0000256" key="12">
    <source>
        <dbReference type="ARBA" id="ARBA00033140"/>
    </source>
</evidence>
<sequence length="132" mass="15696">MPYTIDTLKELRKNIGYKRPLGFIIGLDNLVTLNQWHKWKELLIYCHLIVLPRTLHKKHIKNNILKAWVKNKTTRNYLLLHSNSNGYIFFSNTPYVNISSTKIRLLLKNNFSCPNLLPISVIHYIKKYNLYI</sequence>
<dbReference type="EC" id="2.7.7.18" evidence="4"/>
<dbReference type="InterPro" id="IPR005248">
    <property type="entry name" value="NadD/NMNAT"/>
</dbReference>
<evidence type="ECO:0000256" key="2">
    <source>
        <dbReference type="ARBA" id="ARBA00005019"/>
    </source>
</evidence>
<evidence type="ECO:0000256" key="9">
    <source>
        <dbReference type="ARBA" id="ARBA00022840"/>
    </source>
</evidence>
<feature type="domain" description="Cytidyltransferase-like" evidence="15">
    <location>
        <begin position="9"/>
        <end position="104"/>
    </location>
</feature>
<gene>
    <name evidence="16" type="ORF">D9V73_02060</name>
</gene>
<keyword evidence="5" id="KW-0662">Pyridine nucleotide biosynthesis</keyword>
<dbReference type="Proteomes" id="UP000298566">
    <property type="component" value="Chromosome"/>
</dbReference>
<reference evidence="16 17" key="1">
    <citation type="submission" date="2018-10" db="EMBL/GenBank/DDBJ databases">
        <title>Comparative functional genomics of the obligate endosymbiont Buchnera aphidicola.</title>
        <authorList>
            <person name="Chong R.A."/>
        </authorList>
    </citation>
    <scope>NUCLEOTIDE SEQUENCE [LARGE SCALE GENOMIC DNA]</scope>
    <source>
        <strain evidence="16 17">Mrh</strain>
    </source>
</reference>
<evidence type="ECO:0000256" key="7">
    <source>
        <dbReference type="ARBA" id="ARBA00022695"/>
    </source>
</evidence>
<dbReference type="UniPathway" id="UPA00253">
    <property type="reaction ID" value="UER00332"/>
</dbReference>
<evidence type="ECO:0000256" key="1">
    <source>
        <dbReference type="ARBA" id="ARBA00002324"/>
    </source>
</evidence>
<dbReference type="GO" id="GO:0004515">
    <property type="term" value="F:nicotinate-nucleotide adenylyltransferase activity"/>
    <property type="evidence" value="ECO:0007669"/>
    <property type="project" value="UniProtKB-EC"/>
</dbReference>
<dbReference type="OrthoDB" id="5295945at2"/>
<dbReference type="InterPro" id="IPR004821">
    <property type="entry name" value="Cyt_trans-like"/>
</dbReference>
<evidence type="ECO:0000256" key="8">
    <source>
        <dbReference type="ARBA" id="ARBA00022741"/>
    </source>
</evidence>